<dbReference type="Proteomes" id="UP000092600">
    <property type="component" value="Unassembled WGS sequence"/>
</dbReference>
<evidence type="ECO:0000313" key="2">
    <source>
        <dbReference type="Proteomes" id="UP000092600"/>
    </source>
</evidence>
<proteinExistence type="predicted"/>
<accession>A0A199VN07</accession>
<dbReference type="AlphaFoldDB" id="A0A199VN07"/>
<gene>
    <name evidence="1" type="ORF">ACMD2_18137</name>
</gene>
<protein>
    <submittedName>
        <fullName evidence="1">Uncharacterized protein</fullName>
    </submittedName>
</protein>
<organism evidence="1 2">
    <name type="scientific">Ananas comosus</name>
    <name type="common">Pineapple</name>
    <name type="synonym">Ananas ananas</name>
    <dbReference type="NCBI Taxonomy" id="4615"/>
    <lineage>
        <taxon>Eukaryota</taxon>
        <taxon>Viridiplantae</taxon>
        <taxon>Streptophyta</taxon>
        <taxon>Embryophyta</taxon>
        <taxon>Tracheophyta</taxon>
        <taxon>Spermatophyta</taxon>
        <taxon>Magnoliopsida</taxon>
        <taxon>Liliopsida</taxon>
        <taxon>Poales</taxon>
        <taxon>Bromeliaceae</taxon>
        <taxon>Bromelioideae</taxon>
        <taxon>Ananas</taxon>
    </lineage>
</organism>
<evidence type="ECO:0000313" key="1">
    <source>
        <dbReference type="EMBL" id="OAY78403.1"/>
    </source>
</evidence>
<dbReference type="EMBL" id="LSRQ01001297">
    <property type="protein sequence ID" value="OAY78403.1"/>
    <property type="molecule type" value="Genomic_DNA"/>
</dbReference>
<sequence length="140" mass="15876">MSSPVGTIRNHCIEFGHGHCVFEEEVGNDERERSWSGKDVEKGHKYRQVAYHQNSADQPMPINNVDTPEAPFNNLSFNHKSNRVIVRVIKTMGNSQSPLIAPSSILGLILLSLIQKHPKHNMIRSTDCTTKRTMQNLERT</sequence>
<comment type="caution">
    <text evidence="1">The sequence shown here is derived from an EMBL/GenBank/DDBJ whole genome shotgun (WGS) entry which is preliminary data.</text>
</comment>
<reference evidence="1 2" key="1">
    <citation type="journal article" date="2016" name="DNA Res.">
        <title>The draft genome of MD-2 pineapple using hybrid error correction of long reads.</title>
        <authorList>
            <person name="Redwan R.M."/>
            <person name="Saidin A."/>
            <person name="Kumar S.V."/>
        </authorList>
    </citation>
    <scope>NUCLEOTIDE SEQUENCE [LARGE SCALE GENOMIC DNA]</scope>
    <source>
        <strain evidence="2">cv. MD2</strain>
        <tissue evidence="1">Leaf</tissue>
    </source>
</reference>
<name>A0A199VN07_ANACO</name>